<dbReference type="GO" id="GO:0008237">
    <property type="term" value="F:metallopeptidase activity"/>
    <property type="evidence" value="ECO:0007669"/>
    <property type="project" value="InterPro"/>
</dbReference>
<dbReference type="Proteomes" id="UP000192596">
    <property type="component" value="Unassembled WGS sequence"/>
</dbReference>
<accession>A0A1V8TUW9</accession>
<evidence type="ECO:0000313" key="2">
    <source>
        <dbReference type="Proteomes" id="UP000192596"/>
    </source>
</evidence>
<evidence type="ECO:0000313" key="1">
    <source>
        <dbReference type="EMBL" id="OQO15148.1"/>
    </source>
</evidence>
<dbReference type="InterPro" id="IPR024079">
    <property type="entry name" value="MetalloPept_cat_dom_sf"/>
</dbReference>
<name>A0A1V8TUW9_9PEZI</name>
<organism evidence="1 2">
    <name type="scientific">Cryoendolithus antarcticus</name>
    <dbReference type="NCBI Taxonomy" id="1507870"/>
    <lineage>
        <taxon>Eukaryota</taxon>
        <taxon>Fungi</taxon>
        <taxon>Dikarya</taxon>
        <taxon>Ascomycota</taxon>
        <taxon>Pezizomycotina</taxon>
        <taxon>Dothideomycetes</taxon>
        <taxon>Dothideomycetidae</taxon>
        <taxon>Cladosporiales</taxon>
        <taxon>Cladosporiaceae</taxon>
        <taxon>Cryoendolithus</taxon>
    </lineage>
</organism>
<gene>
    <name evidence="1" type="ORF">B0A48_00530</name>
</gene>
<dbReference type="AlphaFoldDB" id="A0A1V8TUW9"/>
<dbReference type="EMBL" id="NAJO01000001">
    <property type="protein sequence ID" value="OQO15148.1"/>
    <property type="molecule type" value="Genomic_DNA"/>
</dbReference>
<comment type="caution">
    <text evidence="1">The sequence shown here is derived from an EMBL/GenBank/DDBJ whole genome shotgun (WGS) entry which is preliminary data.</text>
</comment>
<proteinExistence type="predicted"/>
<dbReference type="InParanoid" id="A0A1V8TUW9"/>
<protein>
    <submittedName>
        <fullName evidence="1">Uncharacterized protein</fullName>
    </submittedName>
</protein>
<keyword evidence="2" id="KW-1185">Reference proteome</keyword>
<dbReference type="OrthoDB" id="291007at2759"/>
<dbReference type="Gene3D" id="3.40.390.10">
    <property type="entry name" value="Collagenase (Catalytic Domain)"/>
    <property type="match status" value="1"/>
</dbReference>
<sequence length="345" mass="38653">MTTSLGIFPDPECPKFLRADESCRCDLHDVQEKTLRITLGQWGDADDVTDTDIGCVPGRRQTMLLSPPGFVLHDDHHLRETWVVAVTPGFGHAIGFQHEHQRPNVIYVDDPSISIVKVTIDRLPGYEITRRLVGGVKPQADNQPAFVGLNTEQRMKLLLKRRDLAWKYWAPQWRRIMAWIPMTFNDLYNGGISQDEFHYDRYSIMNHNSLAFATRANGDGFELAPFATLAANPPVGPGSLVPPPDYLIWVEGSPDPKLAGMFKNDILRLRKLYPPPTLAGANLTNVAPHRMARKHTSQRSGLVAYLRPKFKHPEKMYGLGMFGGPERQLALPKTGGNATLTKAVD</sequence>
<reference evidence="2" key="1">
    <citation type="submission" date="2017-03" db="EMBL/GenBank/DDBJ databases">
        <title>Genomes of endolithic fungi from Antarctica.</title>
        <authorList>
            <person name="Coleine C."/>
            <person name="Masonjones S."/>
            <person name="Stajich J.E."/>
        </authorList>
    </citation>
    <scope>NUCLEOTIDE SEQUENCE [LARGE SCALE GENOMIC DNA]</scope>
    <source>
        <strain evidence="2">CCFEE 5527</strain>
    </source>
</reference>